<keyword evidence="6 9" id="KW-0720">Serine protease</keyword>
<dbReference type="InterPro" id="IPR041469">
    <property type="entry name" value="Subtilisin-like_FN3"/>
</dbReference>
<dbReference type="InterPro" id="IPR015500">
    <property type="entry name" value="Peptidase_S8_subtilisin-rel"/>
</dbReference>
<gene>
    <name evidence="15" type="ORF">M5K25_026705</name>
</gene>
<dbReference type="FunFam" id="3.50.30.30:FF:000005">
    <property type="entry name" value="subtilisin-like protease SBT1.5"/>
    <property type="match status" value="1"/>
</dbReference>
<keyword evidence="3 9" id="KW-0645">Protease</keyword>
<evidence type="ECO:0000256" key="4">
    <source>
        <dbReference type="ARBA" id="ARBA00022729"/>
    </source>
</evidence>
<evidence type="ECO:0000259" key="13">
    <source>
        <dbReference type="Pfam" id="PF05922"/>
    </source>
</evidence>
<dbReference type="PANTHER" id="PTHR10795">
    <property type="entry name" value="PROPROTEIN CONVERTASE SUBTILISIN/KEXIN"/>
    <property type="match status" value="1"/>
</dbReference>
<feature type="domain" description="PA" evidence="12">
    <location>
        <begin position="386"/>
        <end position="463"/>
    </location>
</feature>
<keyword evidence="7" id="KW-0325">Glycoprotein</keyword>
<feature type="domain" description="Inhibitor I9" evidence="13">
    <location>
        <begin position="49"/>
        <end position="123"/>
    </location>
</feature>
<proteinExistence type="inferred from homology"/>
<evidence type="ECO:0000256" key="5">
    <source>
        <dbReference type="ARBA" id="ARBA00022801"/>
    </source>
</evidence>
<dbReference type="Pfam" id="PF00082">
    <property type="entry name" value="Peptidase_S8"/>
    <property type="match status" value="1"/>
</dbReference>
<keyword evidence="16" id="KW-1185">Reference proteome</keyword>
<dbReference type="Gene3D" id="3.30.70.80">
    <property type="entry name" value="Peptidase S8 propeptide/proteinase inhibitor I9"/>
    <property type="match status" value="1"/>
</dbReference>
<dbReference type="CDD" id="cd04852">
    <property type="entry name" value="Peptidases_S8_3"/>
    <property type="match status" value="1"/>
</dbReference>
<evidence type="ECO:0000256" key="7">
    <source>
        <dbReference type="ARBA" id="ARBA00023180"/>
    </source>
</evidence>
<reference evidence="15 16" key="1">
    <citation type="journal article" date="2024" name="Plant Biotechnol. J.">
        <title>Dendrobium thyrsiflorum genome and its molecular insights into genes involved in important horticultural traits.</title>
        <authorList>
            <person name="Chen B."/>
            <person name="Wang J.Y."/>
            <person name="Zheng P.J."/>
            <person name="Li K.L."/>
            <person name="Liang Y.M."/>
            <person name="Chen X.F."/>
            <person name="Zhang C."/>
            <person name="Zhao X."/>
            <person name="He X."/>
            <person name="Zhang G.Q."/>
            <person name="Liu Z.J."/>
            <person name="Xu Q."/>
        </authorList>
    </citation>
    <scope>NUCLEOTIDE SEQUENCE [LARGE SCALE GENOMIC DNA]</scope>
    <source>
        <strain evidence="15">GZMU011</strain>
    </source>
</reference>
<accession>A0ABD0TY32</accession>
<dbReference type="GO" id="GO:0004252">
    <property type="term" value="F:serine-type endopeptidase activity"/>
    <property type="evidence" value="ECO:0007669"/>
    <property type="project" value="UniProtKB-UniRule"/>
</dbReference>
<feature type="domain" description="Subtilisin-like protease fibronectin type-III" evidence="14">
    <location>
        <begin position="657"/>
        <end position="753"/>
    </location>
</feature>
<evidence type="ECO:0000259" key="11">
    <source>
        <dbReference type="Pfam" id="PF00082"/>
    </source>
</evidence>
<evidence type="ECO:0000313" key="15">
    <source>
        <dbReference type="EMBL" id="KAL0904578.1"/>
    </source>
</evidence>
<dbReference type="Gene3D" id="3.50.30.30">
    <property type="match status" value="1"/>
</dbReference>
<evidence type="ECO:0000256" key="10">
    <source>
        <dbReference type="SAM" id="SignalP"/>
    </source>
</evidence>
<evidence type="ECO:0000256" key="3">
    <source>
        <dbReference type="ARBA" id="ARBA00022670"/>
    </source>
</evidence>
<protein>
    <submittedName>
        <fullName evidence="15">Uncharacterized protein</fullName>
    </submittedName>
</protein>
<dbReference type="FunFam" id="3.40.50.200:FF:000006">
    <property type="entry name" value="Subtilisin-like protease SBT1.5"/>
    <property type="match status" value="1"/>
</dbReference>
<name>A0ABD0TY32_DENTH</name>
<dbReference type="InterPro" id="IPR045051">
    <property type="entry name" value="SBT"/>
</dbReference>
<dbReference type="GO" id="GO:0006508">
    <property type="term" value="P:proteolysis"/>
    <property type="evidence" value="ECO:0007669"/>
    <property type="project" value="UniProtKB-KW"/>
</dbReference>
<sequence length="757" mass="80679">MGEEKKKMNNYTFHHSFCHLLLLHLLLLLVPLHSIPNSTAAENPLLKNYIIRVEKAPSIVFNLHQWYHSFLPTSTDTLNRQRMIYSYKHAITGFAARLTEKEVSLISSMPGFISAHPDRIISIQTTHTPSFLGLIQNNSSNADWKGLGGGEGVVIGVLDTGIFPDHPSFSGEGMPPPPKKWKGRCDFNALQCNNKLIGARTFLNGSAASREELKVSEGPALPPFDEDGHGTHTASTATGAMVEGAQVLGNAKGVATGMAPRAHLAIYKVCYNGCYSSDILAGMDSAVADGVDVLSISIGGPSVPFFEDGTAIAALHAVQKGIFVSCSAGNSGPTPSTVENEAPWILTVAASNTDRTIVAKVKLGNDLVFSGESVYQPTNFTAGQRPLVYAGFCANRSLGGLDAKGKVVVCDWGTDRISKGESVRAAGGAAMILVNEKAEGYSTIADAHVLPASSVSYYAGLKIKSYLASSQTPTASIIFEGTVFGSSPAPAMAYFSSRGPSIASPGILKPDITGPGVNILAAWPISVGPPTSKPFNIISGTSMSTPHLAGIAALIKSAHPKWSPAAIKSAMMTTAEIVDRNRRPIVDERLLPADHFALGAGHVNPIKAINPGLVYDTDVEDYTPYLCGLNYTSAQLRIITGKKNINCSKIKSITEVELNYPSVLVSLGRDEESVTVWRTVKNVGEAMADFLVKVDEPKGVEVVVAPSRLSFEEVGEEKKFALTFRRSGKGGEVAEGRFKWVSSKYEVSSPITVIFKA</sequence>
<dbReference type="Pfam" id="PF17766">
    <property type="entry name" value="fn3_6"/>
    <property type="match status" value="1"/>
</dbReference>
<evidence type="ECO:0000256" key="6">
    <source>
        <dbReference type="ARBA" id="ARBA00022825"/>
    </source>
</evidence>
<comment type="caution">
    <text evidence="15">The sequence shown here is derived from an EMBL/GenBank/DDBJ whole genome shotgun (WGS) entry which is preliminary data.</text>
</comment>
<evidence type="ECO:0000256" key="9">
    <source>
        <dbReference type="PROSITE-ProRule" id="PRU01240"/>
    </source>
</evidence>
<comment type="subcellular location">
    <subcellularLocation>
        <location evidence="1">Secreted</location>
    </subcellularLocation>
</comment>
<keyword evidence="4 10" id="KW-0732">Signal</keyword>
<dbReference type="PROSITE" id="PS51892">
    <property type="entry name" value="SUBTILASE"/>
    <property type="match status" value="1"/>
</dbReference>
<feature type="chain" id="PRO_5044872349" evidence="10">
    <location>
        <begin position="42"/>
        <end position="757"/>
    </location>
</feature>
<dbReference type="InterPro" id="IPR010259">
    <property type="entry name" value="S8pro/Inhibitor_I9"/>
</dbReference>
<dbReference type="InterPro" id="IPR023827">
    <property type="entry name" value="Peptidase_S8_Asp-AS"/>
</dbReference>
<evidence type="ECO:0000256" key="2">
    <source>
        <dbReference type="ARBA" id="ARBA00011073"/>
    </source>
</evidence>
<evidence type="ECO:0000259" key="12">
    <source>
        <dbReference type="Pfam" id="PF02225"/>
    </source>
</evidence>
<dbReference type="Proteomes" id="UP001552299">
    <property type="component" value="Unassembled WGS sequence"/>
</dbReference>
<dbReference type="InterPro" id="IPR000209">
    <property type="entry name" value="Peptidase_S8/S53_dom"/>
</dbReference>
<evidence type="ECO:0000256" key="8">
    <source>
        <dbReference type="PIRSR" id="PIRSR615500-1"/>
    </source>
</evidence>
<dbReference type="AlphaFoldDB" id="A0ABD0TY32"/>
<dbReference type="Pfam" id="PF02225">
    <property type="entry name" value="PA"/>
    <property type="match status" value="1"/>
</dbReference>
<dbReference type="PROSITE" id="PS00136">
    <property type="entry name" value="SUBTILASE_ASP"/>
    <property type="match status" value="1"/>
</dbReference>
<dbReference type="InterPro" id="IPR037045">
    <property type="entry name" value="S8pro/Inhibitor_I9_sf"/>
</dbReference>
<dbReference type="PRINTS" id="PR00723">
    <property type="entry name" value="SUBTILISIN"/>
</dbReference>
<evidence type="ECO:0000259" key="14">
    <source>
        <dbReference type="Pfam" id="PF17766"/>
    </source>
</evidence>
<dbReference type="GO" id="GO:0005576">
    <property type="term" value="C:extracellular region"/>
    <property type="evidence" value="ECO:0007669"/>
    <property type="project" value="UniProtKB-SubCell"/>
</dbReference>
<feature type="active site" description="Charge relay system" evidence="8 9">
    <location>
        <position position="229"/>
    </location>
</feature>
<organism evidence="15 16">
    <name type="scientific">Dendrobium thyrsiflorum</name>
    <name type="common">Pinecone-like raceme dendrobium</name>
    <name type="synonym">Orchid</name>
    <dbReference type="NCBI Taxonomy" id="117978"/>
    <lineage>
        <taxon>Eukaryota</taxon>
        <taxon>Viridiplantae</taxon>
        <taxon>Streptophyta</taxon>
        <taxon>Embryophyta</taxon>
        <taxon>Tracheophyta</taxon>
        <taxon>Spermatophyta</taxon>
        <taxon>Magnoliopsida</taxon>
        <taxon>Liliopsida</taxon>
        <taxon>Asparagales</taxon>
        <taxon>Orchidaceae</taxon>
        <taxon>Epidendroideae</taxon>
        <taxon>Malaxideae</taxon>
        <taxon>Dendrobiinae</taxon>
        <taxon>Dendrobium</taxon>
    </lineage>
</organism>
<evidence type="ECO:0000313" key="16">
    <source>
        <dbReference type="Proteomes" id="UP001552299"/>
    </source>
</evidence>
<dbReference type="Pfam" id="PF05922">
    <property type="entry name" value="Inhibitor_I9"/>
    <property type="match status" value="1"/>
</dbReference>
<dbReference type="InterPro" id="IPR034197">
    <property type="entry name" value="Peptidases_S8_3"/>
</dbReference>
<dbReference type="InterPro" id="IPR003137">
    <property type="entry name" value="PA_domain"/>
</dbReference>
<dbReference type="EMBL" id="JANQDX010000019">
    <property type="protein sequence ID" value="KAL0904578.1"/>
    <property type="molecule type" value="Genomic_DNA"/>
</dbReference>
<feature type="domain" description="Peptidase S8/S53" evidence="11">
    <location>
        <begin position="150"/>
        <end position="580"/>
    </location>
</feature>
<comment type="similarity">
    <text evidence="2 9">Belongs to the peptidase S8 family.</text>
</comment>
<dbReference type="CDD" id="cd02120">
    <property type="entry name" value="PA_subtilisin_like"/>
    <property type="match status" value="1"/>
</dbReference>
<dbReference type="InterPro" id="IPR036852">
    <property type="entry name" value="Peptidase_S8/S53_dom_sf"/>
</dbReference>
<dbReference type="Gene3D" id="3.40.50.200">
    <property type="entry name" value="Peptidase S8/S53 domain"/>
    <property type="match status" value="1"/>
</dbReference>
<feature type="signal peptide" evidence="10">
    <location>
        <begin position="1"/>
        <end position="41"/>
    </location>
</feature>
<dbReference type="SUPFAM" id="SSF52743">
    <property type="entry name" value="Subtilisin-like"/>
    <property type="match status" value="1"/>
</dbReference>
<dbReference type="Gene3D" id="2.60.40.2310">
    <property type="match status" value="1"/>
</dbReference>
<feature type="active site" description="Charge relay system" evidence="8 9">
    <location>
        <position position="542"/>
    </location>
</feature>
<evidence type="ECO:0000256" key="1">
    <source>
        <dbReference type="ARBA" id="ARBA00004613"/>
    </source>
</evidence>
<feature type="active site" description="Charge relay system" evidence="8 9">
    <location>
        <position position="159"/>
    </location>
</feature>
<keyword evidence="5 9" id="KW-0378">Hydrolase</keyword>